<dbReference type="PATRIC" id="fig|101510.16.peg.8830"/>
<dbReference type="OrthoDB" id="9926033at2"/>
<reference evidence="2" key="1">
    <citation type="journal article" date="2006" name="Proc. Natl. Acad. Sci. U.S.A.">
        <title>The complete genome of Rhodococcus sp. RHA1 provides insights into a catabolic powerhouse.</title>
        <authorList>
            <person name="McLeod M.P."/>
            <person name="Warren R.L."/>
            <person name="Hsiao W.W.L."/>
            <person name="Araki N."/>
            <person name="Myhre M."/>
            <person name="Fernandes C."/>
            <person name="Miyazawa D."/>
            <person name="Wong W."/>
            <person name="Lillquist A.L."/>
            <person name="Wang D."/>
            <person name="Dosanjh M."/>
            <person name="Hara H."/>
            <person name="Petrescu A."/>
            <person name="Morin R.D."/>
            <person name="Yang G."/>
            <person name="Stott J.M."/>
            <person name="Schein J.E."/>
            <person name="Shin H."/>
            <person name="Smailus D."/>
            <person name="Siddiqui A.S."/>
            <person name="Marra M.A."/>
            <person name="Jones S.J.M."/>
            <person name="Holt R."/>
            <person name="Brinkman F.S.L."/>
            <person name="Miyauchi K."/>
            <person name="Fukuda M."/>
            <person name="Davies J.E."/>
            <person name="Mohn W.W."/>
            <person name="Eltis L.D."/>
        </authorList>
    </citation>
    <scope>NUCLEOTIDE SEQUENCE [LARGE SCALE GENOMIC DNA]</scope>
    <source>
        <strain evidence="2">RHA1</strain>
    </source>
</reference>
<proteinExistence type="predicted"/>
<dbReference type="Proteomes" id="UP000008710">
    <property type="component" value="Plasmid pRHL2"/>
</dbReference>
<sequence>MTDLTPPSLAIVATLCNTTSLTINKLAYSPYHEPGHELAAVDRQYAAADVPDPLTSAHKLIRFYLLGAGDNLYAIGKLLNLESPMLISPAVLARATAEYSSRAAFLADTEDSPMLRMSKMAALFSEGFNSYDIHGPNAAPGELALAKSIADWRAANPLLPRSKVPKSYQALVDKLVPSLAPREFPLLHRLVHANAVAISIVTMAAQMNTYTKVMDSWRHGLFASMCGLMSTAQVCVLWDLDKEPLNNCITAYYEAELIYNRYLWDLSQAGGFTPQEPRP</sequence>
<accession>Q0RVP2</accession>
<evidence type="ECO:0000313" key="1">
    <source>
        <dbReference type="EMBL" id="ABH00644.1"/>
    </source>
</evidence>
<geneLocation type="plasmid" evidence="1 2">
    <name>pRHL2</name>
</geneLocation>
<protein>
    <submittedName>
        <fullName evidence="1">Uncharacterized protein</fullName>
    </submittedName>
</protein>
<keyword evidence="1" id="KW-0614">Plasmid</keyword>
<dbReference type="AlphaFoldDB" id="Q0RVP2"/>
<dbReference type="HOGENOM" id="CLU_997080_0_0_11"/>
<name>Q0RVP2_RHOJR</name>
<evidence type="ECO:0000313" key="2">
    <source>
        <dbReference type="Proteomes" id="UP000008710"/>
    </source>
</evidence>
<gene>
    <name evidence="1" type="ordered locus">RHA1_ro10455</name>
</gene>
<organism evidence="1 2">
    <name type="scientific">Rhodococcus jostii (strain RHA1)</name>
    <dbReference type="NCBI Taxonomy" id="101510"/>
    <lineage>
        <taxon>Bacteria</taxon>
        <taxon>Bacillati</taxon>
        <taxon>Actinomycetota</taxon>
        <taxon>Actinomycetes</taxon>
        <taxon>Mycobacteriales</taxon>
        <taxon>Nocardiaceae</taxon>
        <taxon>Rhodococcus</taxon>
    </lineage>
</organism>
<dbReference type="EMBL" id="CP000433">
    <property type="protein sequence ID" value="ABH00644.1"/>
    <property type="molecule type" value="Genomic_DNA"/>
</dbReference>
<dbReference type="RefSeq" id="WP_011600274.1">
    <property type="nucleotide sequence ID" value="NC_008270.1"/>
</dbReference>
<dbReference type="KEGG" id="rha:RHA1_ro10455"/>